<proteinExistence type="predicted"/>
<dbReference type="EMBL" id="WRXN01000012">
    <property type="protein sequence ID" value="MVT11313.1"/>
    <property type="molecule type" value="Genomic_DNA"/>
</dbReference>
<evidence type="ECO:0000313" key="2">
    <source>
        <dbReference type="Proteomes" id="UP000461730"/>
    </source>
</evidence>
<dbReference type="Proteomes" id="UP000461730">
    <property type="component" value="Unassembled WGS sequence"/>
</dbReference>
<dbReference type="Pfam" id="PF14059">
    <property type="entry name" value="DUF4251"/>
    <property type="match status" value="1"/>
</dbReference>
<name>A0A7K1UAD9_9BACT</name>
<dbReference type="Gene3D" id="2.40.128.410">
    <property type="match status" value="1"/>
</dbReference>
<gene>
    <name evidence="1" type="ORF">GO493_23795</name>
</gene>
<reference evidence="1 2" key="1">
    <citation type="submission" date="2019-12" db="EMBL/GenBank/DDBJ databases">
        <title>Chitinophaga sp. strain ysch24 (GDMCC 1.1355), whole genome shotgun sequence.</title>
        <authorList>
            <person name="Zhang X."/>
        </authorList>
    </citation>
    <scope>NUCLEOTIDE SEQUENCE [LARGE SCALE GENOMIC DNA]</scope>
    <source>
        <strain evidence="2">ysch24</strain>
    </source>
</reference>
<sequence length="167" mass="18985">MKNSQKGIIAALLLSILLFNNGLYAQKKDNDKKAVIRQLVENRNYVFRVQTVQPMQPSPNRQITSDYDLKISPDTVISYLPYFGRAYVAPIDPSQGGIKFTSTKFEYTSKERKKGGWDILIKPQDTQEARQLMLTVSDNGYATLQVLSTNRQPISYGGYIDEKKGKR</sequence>
<accession>A0A7K1UAD9</accession>
<dbReference type="AlphaFoldDB" id="A0A7K1UAD9"/>
<evidence type="ECO:0000313" key="1">
    <source>
        <dbReference type="EMBL" id="MVT11313.1"/>
    </source>
</evidence>
<keyword evidence="2" id="KW-1185">Reference proteome</keyword>
<dbReference type="InterPro" id="IPR025347">
    <property type="entry name" value="DUF4251"/>
</dbReference>
<organism evidence="1 2">
    <name type="scientific">Chitinophaga tropicalis</name>
    <dbReference type="NCBI Taxonomy" id="2683588"/>
    <lineage>
        <taxon>Bacteria</taxon>
        <taxon>Pseudomonadati</taxon>
        <taxon>Bacteroidota</taxon>
        <taxon>Chitinophagia</taxon>
        <taxon>Chitinophagales</taxon>
        <taxon>Chitinophagaceae</taxon>
        <taxon>Chitinophaga</taxon>
    </lineage>
</organism>
<comment type="caution">
    <text evidence="1">The sequence shown here is derived from an EMBL/GenBank/DDBJ whole genome shotgun (WGS) entry which is preliminary data.</text>
</comment>
<dbReference type="RefSeq" id="WP_157308736.1">
    <property type="nucleotide sequence ID" value="NZ_WRXN01000012.1"/>
</dbReference>
<protein>
    <submittedName>
        <fullName evidence="1">DUF4251 domain-containing protein</fullName>
    </submittedName>
</protein>